<dbReference type="EMBL" id="FOMX01000010">
    <property type="protein sequence ID" value="SFE22063.1"/>
    <property type="molecule type" value="Genomic_DNA"/>
</dbReference>
<keyword evidence="7" id="KW-1185">Reference proteome</keyword>
<dbReference type="Gene3D" id="2.60.200.20">
    <property type="match status" value="1"/>
</dbReference>
<dbReference type="InterPro" id="IPR025662">
    <property type="entry name" value="Sigma_54_int_dom_ATP-bd_1"/>
</dbReference>
<organism evidence="6 7">
    <name type="scientific">Nannocystis exedens</name>
    <dbReference type="NCBI Taxonomy" id="54"/>
    <lineage>
        <taxon>Bacteria</taxon>
        <taxon>Pseudomonadati</taxon>
        <taxon>Myxococcota</taxon>
        <taxon>Polyangia</taxon>
        <taxon>Nannocystales</taxon>
        <taxon>Nannocystaceae</taxon>
        <taxon>Nannocystis</taxon>
    </lineage>
</organism>
<dbReference type="PROSITE" id="PS00676">
    <property type="entry name" value="SIGMA54_INTERACT_2"/>
    <property type="match status" value="1"/>
</dbReference>
<evidence type="ECO:0000313" key="6">
    <source>
        <dbReference type="EMBL" id="SFE22063.1"/>
    </source>
</evidence>
<accession>A0A1I1YV94</accession>
<dbReference type="SMART" id="SM00382">
    <property type="entry name" value="AAA"/>
    <property type="match status" value="1"/>
</dbReference>
<dbReference type="RefSeq" id="WP_096328343.1">
    <property type="nucleotide sequence ID" value="NZ_FOMX01000010.1"/>
</dbReference>
<dbReference type="InterPro" id="IPR000253">
    <property type="entry name" value="FHA_dom"/>
</dbReference>
<keyword evidence="3 6" id="KW-0238">DNA-binding</keyword>
<reference evidence="7" key="1">
    <citation type="submission" date="2016-10" db="EMBL/GenBank/DDBJ databases">
        <authorList>
            <person name="Varghese N."/>
            <person name="Submissions S."/>
        </authorList>
    </citation>
    <scope>NUCLEOTIDE SEQUENCE [LARGE SCALE GENOMIC DNA]</scope>
    <source>
        <strain evidence="7">ATCC 25963</strain>
    </source>
</reference>
<name>A0A1I1YV94_9BACT</name>
<dbReference type="PANTHER" id="PTHR32071:SF117">
    <property type="entry name" value="PTS-DEPENDENT DIHYDROXYACETONE KINASE OPERON REGULATORY PROTEIN-RELATED"/>
    <property type="match status" value="1"/>
</dbReference>
<dbReference type="PANTHER" id="PTHR32071">
    <property type="entry name" value="TRANSCRIPTIONAL REGULATORY PROTEIN"/>
    <property type="match status" value="1"/>
</dbReference>
<dbReference type="GO" id="GO:0006355">
    <property type="term" value="P:regulation of DNA-templated transcription"/>
    <property type="evidence" value="ECO:0007669"/>
    <property type="project" value="InterPro"/>
</dbReference>
<dbReference type="SUPFAM" id="SSF49879">
    <property type="entry name" value="SMAD/FHA domain"/>
    <property type="match status" value="1"/>
</dbReference>
<evidence type="ECO:0000259" key="5">
    <source>
        <dbReference type="PROSITE" id="PS50045"/>
    </source>
</evidence>
<dbReference type="InterPro" id="IPR025943">
    <property type="entry name" value="Sigma_54_int_dom_ATP-bd_2"/>
</dbReference>
<dbReference type="SMART" id="SM00240">
    <property type="entry name" value="FHA"/>
    <property type="match status" value="1"/>
</dbReference>
<proteinExistence type="predicted"/>
<dbReference type="Proteomes" id="UP000199400">
    <property type="component" value="Unassembled WGS sequence"/>
</dbReference>
<feature type="domain" description="FHA" evidence="4">
    <location>
        <begin position="47"/>
        <end position="100"/>
    </location>
</feature>
<feature type="domain" description="Sigma-54 factor interaction" evidence="5">
    <location>
        <begin position="140"/>
        <end position="371"/>
    </location>
</feature>
<dbReference type="GO" id="GO:0003677">
    <property type="term" value="F:DNA binding"/>
    <property type="evidence" value="ECO:0007669"/>
    <property type="project" value="UniProtKB-KW"/>
</dbReference>
<dbReference type="GO" id="GO:0005524">
    <property type="term" value="F:ATP binding"/>
    <property type="evidence" value="ECO:0007669"/>
    <property type="project" value="UniProtKB-KW"/>
</dbReference>
<dbReference type="PROSITE" id="PS50006">
    <property type="entry name" value="FHA_DOMAIN"/>
    <property type="match status" value="1"/>
</dbReference>
<dbReference type="InterPro" id="IPR027417">
    <property type="entry name" value="P-loop_NTPase"/>
</dbReference>
<evidence type="ECO:0000256" key="1">
    <source>
        <dbReference type="ARBA" id="ARBA00022741"/>
    </source>
</evidence>
<keyword evidence="2" id="KW-0067">ATP-binding</keyword>
<evidence type="ECO:0000313" key="7">
    <source>
        <dbReference type="Proteomes" id="UP000199400"/>
    </source>
</evidence>
<dbReference type="InterPro" id="IPR002078">
    <property type="entry name" value="Sigma_54_int"/>
</dbReference>
<dbReference type="STRING" id="54.SAMN02745121_03485"/>
<dbReference type="InterPro" id="IPR008984">
    <property type="entry name" value="SMAD_FHA_dom_sf"/>
</dbReference>
<dbReference type="AlphaFoldDB" id="A0A1I1YV94"/>
<evidence type="ECO:0000259" key="4">
    <source>
        <dbReference type="PROSITE" id="PS50006"/>
    </source>
</evidence>
<dbReference type="SUPFAM" id="SSF52540">
    <property type="entry name" value="P-loop containing nucleoside triphosphate hydrolases"/>
    <property type="match status" value="1"/>
</dbReference>
<dbReference type="PROSITE" id="PS00675">
    <property type="entry name" value="SIGMA54_INTERACT_1"/>
    <property type="match status" value="1"/>
</dbReference>
<dbReference type="InterPro" id="IPR003593">
    <property type="entry name" value="AAA+_ATPase"/>
</dbReference>
<dbReference type="Pfam" id="PF00498">
    <property type="entry name" value="FHA"/>
    <property type="match status" value="1"/>
</dbReference>
<sequence length="459" mass="50815">MKPSPRPDETVSTDRSDYPRTVARGARLMFVWPRELAAIHPLGEADVLIGRQAPAEGVISAMHSTVSRQHAVIRWDPVAERHAVADLGSRNGVALQGQQVSALPRYVEDGAVLRIGDVLAVYERLDAAAVDAPEVSRREIPGESQAVGALRAAIARASADPSPVLVLGETGAGKERIAGELHRLSGRRGPLIAVNCATLSPQLIESELFGHVRGAFTGATREHAGLFREASGGTLFLDELGELPLDLQPKLLRAVELGEVSPVGSVQRYKVDVRLVAATNRSLFDEVERGRFRRDLYARLALWEIHVPPLRARRSDLLGWIDRLHRGWGEHRGQAEVRPLDFSPEAVERLLLADWTENLRGLQRCVHELASAAHARPITPLDLPAWLRQRSAAAPAQSTEPALKDRLLRQRPSRDEVMAALIANNWSIRATAKHFDRDRKQISRWIEYYAIERPDRGDD</sequence>
<dbReference type="CDD" id="cd00060">
    <property type="entry name" value="FHA"/>
    <property type="match status" value="1"/>
</dbReference>
<dbReference type="FunFam" id="3.40.50.300:FF:000006">
    <property type="entry name" value="DNA-binding transcriptional regulator NtrC"/>
    <property type="match status" value="1"/>
</dbReference>
<keyword evidence="1" id="KW-0547">Nucleotide-binding</keyword>
<dbReference type="PROSITE" id="PS50045">
    <property type="entry name" value="SIGMA54_INTERACT_4"/>
    <property type="match status" value="1"/>
</dbReference>
<protein>
    <submittedName>
        <fullName evidence="6">DNA-binding transcriptional response regulator, NtrC family, contains REC, AAA-type ATPase, and a Fis-type DNA-binding domains</fullName>
    </submittedName>
</protein>
<evidence type="ECO:0000256" key="2">
    <source>
        <dbReference type="ARBA" id="ARBA00022840"/>
    </source>
</evidence>
<evidence type="ECO:0000256" key="3">
    <source>
        <dbReference type="ARBA" id="ARBA00023125"/>
    </source>
</evidence>
<dbReference type="OrthoDB" id="9814761at2"/>
<gene>
    <name evidence="6" type="ORF">SAMN02745121_03485</name>
</gene>
<dbReference type="Gene3D" id="3.40.50.300">
    <property type="entry name" value="P-loop containing nucleotide triphosphate hydrolases"/>
    <property type="match status" value="1"/>
</dbReference>
<dbReference type="Gene3D" id="1.10.8.60">
    <property type="match status" value="1"/>
</dbReference>
<dbReference type="Pfam" id="PF00158">
    <property type="entry name" value="Sigma54_activat"/>
    <property type="match status" value="1"/>
</dbReference>
<dbReference type="CDD" id="cd00009">
    <property type="entry name" value="AAA"/>
    <property type="match status" value="1"/>
</dbReference>